<reference evidence="1 2" key="1">
    <citation type="submission" date="2016-11" db="EMBL/GenBank/DDBJ databases">
        <authorList>
            <person name="Jaros S."/>
            <person name="Januszkiewicz K."/>
            <person name="Wedrychowicz H."/>
        </authorList>
    </citation>
    <scope>NUCLEOTIDE SEQUENCE [LARGE SCALE GENOMIC DNA]</scope>
    <source>
        <strain evidence="1 2">CGMCC 1.12145</strain>
    </source>
</reference>
<dbReference type="PANTHER" id="PTHR31047">
    <property type="entry name" value="MEIOTICALLY UP-REGULATED GENE 157 PROTEIN"/>
    <property type="match status" value="1"/>
</dbReference>
<organism evidence="1 2">
    <name type="scientific">Sinomicrobium oceani</name>
    <dbReference type="NCBI Taxonomy" id="1150368"/>
    <lineage>
        <taxon>Bacteria</taxon>
        <taxon>Pseudomonadati</taxon>
        <taxon>Bacteroidota</taxon>
        <taxon>Flavobacteriia</taxon>
        <taxon>Flavobacteriales</taxon>
        <taxon>Flavobacteriaceae</taxon>
        <taxon>Sinomicrobium</taxon>
    </lineage>
</organism>
<proteinExistence type="predicted"/>
<evidence type="ECO:0000313" key="1">
    <source>
        <dbReference type="EMBL" id="SFW74849.1"/>
    </source>
</evidence>
<dbReference type="InterPro" id="IPR008313">
    <property type="entry name" value="GH125"/>
</dbReference>
<protein>
    <recommendedName>
        <fullName evidence="3">Meiotically up-regulated gene 157 (Mug157) protein</fullName>
    </recommendedName>
</protein>
<accession>A0A1K1RRZ0</accession>
<dbReference type="AlphaFoldDB" id="A0A1K1RRZ0"/>
<evidence type="ECO:0008006" key="3">
    <source>
        <dbReference type="Google" id="ProtNLM"/>
    </source>
</evidence>
<dbReference type="InterPro" id="IPR008928">
    <property type="entry name" value="6-hairpin_glycosidase_sf"/>
</dbReference>
<name>A0A1K1RRZ0_9FLAO</name>
<evidence type="ECO:0000313" key="2">
    <source>
        <dbReference type="Proteomes" id="UP000182248"/>
    </source>
</evidence>
<dbReference type="PANTHER" id="PTHR31047:SF0">
    <property type="entry name" value="MEIOTICALLY UP-REGULATED GENE 157 PROTEIN"/>
    <property type="match status" value="1"/>
</dbReference>
<dbReference type="InterPro" id="IPR012341">
    <property type="entry name" value="6hp_glycosidase-like_sf"/>
</dbReference>
<dbReference type="SMART" id="SM01149">
    <property type="entry name" value="DUF1237"/>
    <property type="match status" value="1"/>
</dbReference>
<dbReference type="PIRSF" id="PIRSF028846">
    <property type="entry name" value="UCP028846"/>
    <property type="match status" value="1"/>
</dbReference>
<dbReference type="RefSeq" id="WP_072319172.1">
    <property type="nucleotide sequence ID" value="NZ_FPJE01000033.1"/>
</dbReference>
<dbReference type="Pfam" id="PF06824">
    <property type="entry name" value="Glyco_hydro_125"/>
    <property type="match status" value="1"/>
</dbReference>
<gene>
    <name evidence="1" type="ORF">SAMN02927921_03938</name>
</gene>
<sequence>MQRRNFIRNTALVGGLALVDPFHLAAGTLNKGQFPEVRTPKGKRHFESKAIEKAIKEFGKNVKDEELTWLFNNCFPNTLDTTVTYTEKDGKPDTYVITGDIDAMWLRDSSAQVWPYMAFVDKDDKLKKLIAGVINRQTQYILKDPYANAFYDDPQKKGEWTSDFTDMKPGVHERKYEIDSLCYPIRLGYNYWKTTGDTAPFDDQWKKAVGEILKVFRDQQQKDGPGPYSFQRETANATDTRSLKGFGYPVKPVGLICSAFRPSDDATVFSFLIPSNFFAVVSLKQAAEMVEALAGDLALATELKALAGEVEKALKQYAVVNHPQHGDIYAFEVDGYGNHLLMDDANVPSLLALPYLDAVDIDDPIYQNTRKFVWSPDNPFFFKGKAAEGIGGPHIGMDMVWPMSIIMRALTSTDGKEIRECIAMLKATHGDTGFMHESFHKDDPKNFTRSWFAWTNTLFGELLWDTYKKQPGLLG</sequence>
<dbReference type="EMBL" id="FPJE01000033">
    <property type="protein sequence ID" value="SFW74849.1"/>
    <property type="molecule type" value="Genomic_DNA"/>
</dbReference>
<keyword evidence="2" id="KW-1185">Reference proteome</keyword>
<dbReference type="GO" id="GO:0005975">
    <property type="term" value="P:carbohydrate metabolic process"/>
    <property type="evidence" value="ECO:0007669"/>
    <property type="project" value="InterPro"/>
</dbReference>
<dbReference type="OrthoDB" id="181472at2"/>
<dbReference type="SUPFAM" id="SSF48208">
    <property type="entry name" value="Six-hairpin glycosidases"/>
    <property type="match status" value="1"/>
</dbReference>
<dbReference type="STRING" id="1150368.SAMN02927921_03938"/>
<dbReference type="Gene3D" id="1.50.10.10">
    <property type="match status" value="1"/>
</dbReference>
<dbReference type="Proteomes" id="UP000182248">
    <property type="component" value="Unassembled WGS sequence"/>
</dbReference>